<name>A0A915PRE7_9BILA</name>
<dbReference type="Proteomes" id="UP000887581">
    <property type="component" value="Unplaced"/>
</dbReference>
<organism evidence="1 2">
    <name type="scientific">Setaria digitata</name>
    <dbReference type="NCBI Taxonomy" id="48799"/>
    <lineage>
        <taxon>Eukaryota</taxon>
        <taxon>Metazoa</taxon>
        <taxon>Ecdysozoa</taxon>
        <taxon>Nematoda</taxon>
        <taxon>Chromadorea</taxon>
        <taxon>Rhabditida</taxon>
        <taxon>Spirurina</taxon>
        <taxon>Spiruromorpha</taxon>
        <taxon>Filarioidea</taxon>
        <taxon>Setariidae</taxon>
        <taxon>Setaria</taxon>
    </lineage>
</organism>
<proteinExistence type="predicted"/>
<dbReference type="AlphaFoldDB" id="A0A915PRE7"/>
<keyword evidence="1" id="KW-1185">Reference proteome</keyword>
<reference evidence="2" key="1">
    <citation type="submission" date="2022-11" db="UniProtKB">
        <authorList>
            <consortium name="WormBaseParasite"/>
        </authorList>
    </citation>
    <scope>IDENTIFICATION</scope>
</reference>
<evidence type="ECO:0000313" key="1">
    <source>
        <dbReference type="Proteomes" id="UP000887581"/>
    </source>
</evidence>
<dbReference type="WBParaSite" id="sdigi.contig345.g7623.t1">
    <property type="protein sequence ID" value="sdigi.contig345.g7623.t1"/>
    <property type="gene ID" value="sdigi.contig345.g7623"/>
</dbReference>
<sequence length="240" mass="27287">MALVPNHHEMSCEASEELHINQTGEVTNVTAEMYQLPKLLILIRKNILDYSKFEIFRAVTFWITDMILRKNGTRTPKKLASPEIANIFDVFLRFLGSESVMLNALQEYIVQRDQVRAPKMEDKELVEESASQEMVFNVEEAEWAPLPESDDDEAGNWLAEAESRAIRVPVLATQQTLVAAEPEPEEFHSVDVAKLPEQVPQTEPYTIVRREEKSMSILCAESTTGNYIQCKVAYPRVNAS</sequence>
<accession>A0A915PRE7</accession>
<protein>
    <submittedName>
        <fullName evidence="2">BACK domain-containing protein</fullName>
    </submittedName>
</protein>
<evidence type="ECO:0000313" key="2">
    <source>
        <dbReference type="WBParaSite" id="sdigi.contig345.g7623.t1"/>
    </source>
</evidence>